<dbReference type="GO" id="GO:0016747">
    <property type="term" value="F:acyltransferase activity, transferring groups other than amino-acyl groups"/>
    <property type="evidence" value="ECO:0007669"/>
    <property type="project" value="InterPro"/>
</dbReference>
<dbReference type="RefSeq" id="XP_013256226.1">
    <property type="nucleotide sequence ID" value="XM_013400772.1"/>
</dbReference>
<feature type="transmembrane region" description="Helical" evidence="1">
    <location>
        <begin position="490"/>
        <end position="512"/>
    </location>
</feature>
<dbReference type="InterPro" id="IPR050879">
    <property type="entry name" value="Acyltransferase_3"/>
</dbReference>
<evidence type="ECO:0000259" key="2">
    <source>
        <dbReference type="Pfam" id="PF01757"/>
    </source>
</evidence>
<dbReference type="GeneID" id="25284942"/>
<feature type="transmembrane region" description="Helical" evidence="1">
    <location>
        <begin position="121"/>
        <end position="139"/>
    </location>
</feature>
<organism evidence="3 4">
    <name type="scientific">Exophiala aquamarina CBS 119918</name>
    <dbReference type="NCBI Taxonomy" id="1182545"/>
    <lineage>
        <taxon>Eukaryota</taxon>
        <taxon>Fungi</taxon>
        <taxon>Dikarya</taxon>
        <taxon>Ascomycota</taxon>
        <taxon>Pezizomycotina</taxon>
        <taxon>Eurotiomycetes</taxon>
        <taxon>Chaetothyriomycetidae</taxon>
        <taxon>Chaetothyriales</taxon>
        <taxon>Herpotrichiellaceae</taxon>
        <taxon>Exophiala</taxon>
    </lineage>
</organism>
<protein>
    <recommendedName>
        <fullName evidence="2">Acyltransferase 3 domain-containing protein</fullName>
    </recommendedName>
</protein>
<evidence type="ECO:0000256" key="1">
    <source>
        <dbReference type="SAM" id="Phobius"/>
    </source>
</evidence>
<dbReference type="InterPro" id="IPR002656">
    <property type="entry name" value="Acyl_transf_3_dom"/>
</dbReference>
<dbReference type="AlphaFoldDB" id="A0A072P1C6"/>
<proteinExistence type="predicted"/>
<dbReference type="PANTHER" id="PTHR23028">
    <property type="entry name" value="ACETYLTRANSFERASE"/>
    <property type="match status" value="1"/>
</dbReference>
<dbReference type="HOGENOM" id="CLU_005679_13_0_1"/>
<feature type="transmembrane region" description="Helical" evidence="1">
    <location>
        <begin position="172"/>
        <end position="192"/>
    </location>
</feature>
<dbReference type="Proteomes" id="UP000027920">
    <property type="component" value="Unassembled WGS sequence"/>
</dbReference>
<dbReference type="Pfam" id="PF01757">
    <property type="entry name" value="Acyl_transf_3"/>
    <property type="match status" value="1"/>
</dbReference>
<feature type="transmembrane region" description="Helical" evidence="1">
    <location>
        <begin position="456"/>
        <end position="478"/>
    </location>
</feature>
<dbReference type="VEuPathDB" id="FungiDB:A1O9_10036"/>
<reference evidence="3 4" key="1">
    <citation type="submission" date="2013-03" db="EMBL/GenBank/DDBJ databases">
        <title>The Genome Sequence of Exophiala aquamarina CBS 119918.</title>
        <authorList>
            <consortium name="The Broad Institute Genomics Platform"/>
            <person name="Cuomo C."/>
            <person name="de Hoog S."/>
            <person name="Gorbushina A."/>
            <person name="Walker B."/>
            <person name="Young S.K."/>
            <person name="Zeng Q."/>
            <person name="Gargeya S."/>
            <person name="Fitzgerald M."/>
            <person name="Haas B."/>
            <person name="Abouelleil A."/>
            <person name="Allen A.W."/>
            <person name="Alvarado L."/>
            <person name="Arachchi H.M."/>
            <person name="Berlin A.M."/>
            <person name="Chapman S.B."/>
            <person name="Gainer-Dewar J."/>
            <person name="Goldberg J."/>
            <person name="Griggs A."/>
            <person name="Gujja S."/>
            <person name="Hansen M."/>
            <person name="Howarth C."/>
            <person name="Imamovic A."/>
            <person name="Ireland A."/>
            <person name="Larimer J."/>
            <person name="McCowan C."/>
            <person name="Murphy C."/>
            <person name="Pearson M."/>
            <person name="Poon T.W."/>
            <person name="Priest M."/>
            <person name="Roberts A."/>
            <person name="Saif S."/>
            <person name="Shea T."/>
            <person name="Sisk P."/>
            <person name="Sykes S."/>
            <person name="Wortman J."/>
            <person name="Nusbaum C."/>
            <person name="Birren B."/>
        </authorList>
    </citation>
    <scope>NUCLEOTIDE SEQUENCE [LARGE SCALE GENOMIC DNA]</scope>
    <source>
        <strain evidence="3 4">CBS 119918</strain>
    </source>
</reference>
<sequence length="535" mass="60444">MTNSDTAITMRSSARQIPVSRLLSAARELQKSRVAVLLKQAVPSSFPRALRSRLWDDQDDDHHNSIKLNSGPTTWMDGLRGCAALVVFNYHFFFAFTDSTAIGLGVDEQHRSIVELPFIRLLYDGATCVNIFFVVAGYVCSAKALQLMTAGHSHEKVLSSLSSSVFRRFFRLYLPVMCMTFISALTAYLGLFEGLRDMIVQKDVYFRPQFTEPSLRRCATLGGQLHFWLEELYKLSDVWRIGPFYPEHDPHLWTIGYEARMSMHLYIALVGLAKCKPRVRLFGLIALALLYTVWNRWEGPLFFLGAALAQCDAIVNHHPRVVARKQQEAPLLNHDQLPSSPTTQSTRTTHAAISRRALRCAAYIFALYLMSYPISGWKKPAPGFVWVNGFIPAFYSRKEKFPKSIGVLLFVTLLHTSRNRIGSPDSDSPNGPWASASFWHRVFTSRFARYLGEHMFALYLVHGTVLHVVGYGIPHLVWGVIGGRQGAVRWLAGVVVGWTASLTLCLLVAELFTRQVDARCARFIKRLEGFCMQDD</sequence>
<comment type="caution">
    <text evidence="3">The sequence shown here is derived from an EMBL/GenBank/DDBJ whole genome shotgun (WGS) entry which is preliminary data.</text>
</comment>
<gene>
    <name evidence="3" type="ORF">A1O9_10036</name>
</gene>
<feature type="domain" description="Acyltransferase 3" evidence="2">
    <location>
        <begin position="74"/>
        <end position="508"/>
    </location>
</feature>
<keyword evidence="4" id="KW-1185">Reference proteome</keyword>
<accession>A0A072P1C6</accession>
<dbReference type="OrthoDB" id="5819582at2759"/>
<keyword evidence="1" id="KW-0812">Transmembrane</keyword>
<evidence type="ECO:0000313" key="3">
    <source>
        <dbReference type="EMBL" id="KEF53636.1"/>
    </source>
</evidence>
<keyword evidence="1" id="KW-0472">Membrane</keyword>
<evidence type="ECO:0000313" key="4">
    <source>
        <dbReference type="Proteomes" id="UP000027920"/>
    </source>
</evidence>
<dbReference type="EMBL" id="AMGV01000012">
    <property type="protein sequence ID" value="KEF53636.1"/>
    <property type="molecule type" value="Genomic_DNA"/>
</dbReference>
<name>A0A072P1C6_9EURO</name>
<keyword evidence="1" id="KW-1133">Transmembrane helix</keyword>
<dbReference type="PANTHER" id="PTHR23028:SF134">
    <property type="entry name" value="PUTATIVE (AFU_ORTHOLOGUE AFUA_4G08520)-RELATED"/>
    <property type="match status" value="1"/>
</dbReference>